<dbReference type="InterPro" id="IPR008979">
    <property type="entry name" value="Galactose-bd-like_sf"/>
</dbReference>
<keyword evidence="3" id="KW-0732">Signal</keyword>
<dbReference type="EMBL" id="CM001487">
    <property type="protein sequence ID" value="EIM57327.1"/>
    <property type="molecule type" value="Genomic_DNA"/>
</dbReference>
<reference evidence="5 6" key="1">
    <citation type="submission" date="2010-08" db="EMBL/GenBank/DDBJ databases">
        <authorList>
            <consortium name="US DOE Joint Genome Institute (JGI-PGF)"/>
            <person name="Lucas S."/>
            <person name="Copeland A."/>
            <person name="Lapidus A."/>
            <person name="Cheng J.-F."/>
            <person name="Bruce D."/>
            <person name="Goodwin L."/>
            <person name="Pitluck S."/>
            <person name="Land M.L."/>
            <person name="Hauser L."/>
            <person name="Chang Y.-J."/>
            <person name="Anderson I.J."/>
            <person name="Johnson E."/>
            <person name="Mulhopadhyay B."/>
            <person name="Kyrpides N."/>
            <person name="Woyke T.J."/>
        </authorList>
    </citation>
    <scope>NUCLEOTIDE SEQUENCE [LARGE SCALE GENOMIC DNA]</scope>
    <source>
        <strain evidence="5 6">6</strain>
    </source>
</reference>
<dbReference type="InterPro" id="IPR003305">
    <property type="entry name" value="CenC_carb-bd"/>
</dbReference>
<evidence type="ECO:0000313" key="6">
    <source>
        <dbReference type="Proteomes" id="UP000005753"/>
    </source>
</evidence>
<dbReference type="Pfam" id="PF00722">
    <property type="entry name" value="Glyco_hydro_16"/>
    <property type="match status" value="1"/>
</dbReference>
<organism evidence="5 6">
    <name type="scientific">Eubacterium cellulosolvens (strain ATCC 43171 / JCM 9499 / 6)</name>
    <name type="common">Cillobacterium cellulosolvens</name>
    <dbReference type="NCBI Taxonomy" id="633697"/>
    <lineage>
        <taxon>Bacteria</taxon>
        <taxon>Bacillati</taxon>
        <taxon>Bacillota</taxon>
        <taxon>Clostridia</taxon>
        <taxon>Eubacteriales</taxon>
        <taxon>Eubacteriaceae</taxon>
        <taxon>Eubacterium</taxon>
    </lineage>
</organism>
<keyword evidence="6" id="KW-1185">Reference proteome</keyword>
<keyword evidence="2" id="KW-0378">Hydrolase</keyword>
<evidence type="ECO:0000256" key="2">
    <source>
        <dbReference type="ARBA" id="ARBA00022801"/>
    </source>
</evidence>
<evidence type="ECO:0000256" key="1">
    <source>
        <dbReference type="ARBA" id="ARBA00006865"/>
    </source>
</evidence>
<dbReference type="Pfam" id="PF02018">
    <property type="entry name" value="CBM_4_9"/>
    <property type="match status" value="3"/>
</dbReference>
<dbReference type="Gene3D" id="2.60.120.260">
    <property type="entry name" value="Galactose-binding domain-like"/>
    <property type="match status" value="4"/>
</dbReference>
<dbReference type="Gene3D" id="2.60.120.200">
    <property type="match status" value="1"/>
</dbReference>
<evidence type="ECO:0000259" key="4">
    <source>
        <dbReference type="PROSITE" id="PS51762"/>
    </source>
</evidence>
<evidence type="ECO:0000313" key="5">
    <source>
        <dbReference type="EMBL" id="EIM57327.1"/>
    </source>
</evidence>
<dbReference type="OrthoDB" id="9809583at2"/>
<dbReference type="PANTHER" id="PTHR10963">
    <property type="entry name" value="GLYCOSYL HYDROLASE-RELATED"/>
    <property type="match status" value="1"/>
</dbReference>
<accession>I5AU54</accession>
<evidence type="ECO:0000256" key="3">
    <source>
        <dbReference type="SAM" id="SignalP"/>
    </source>
</evidence>
<feature type="signal peptide" evidence="3">
    <location>
        <begin position="1"/>
        <end position="25"/>
    </location>
</feature>
<dbReference type="InterPro" id="IPR050546">
    <property type="entry name" value="Glycosyl_Hydrlase_16"/>
</dbReference>
<dbReference type="CDD" id="cd08023">
    <property type="entry name" value="GH16_laminarinase_like"/>
    <property type="match status" value="1"/>
</dbReference>
<comment type="similarity">
    <text evidence="1">Belongs to the glycosyl hydrolase 16 family.</text>
</comment>
<dbReference type="PANTHER" id="PTHR10963:SF55">
    <property type="entry name" value="GLYCOSIDE HYDROLASE FAMILY 16 PROTEIN"/>
    <property type="match status" value="1"/>
</dbReference>
<dbReference type="STRING" id="633697.EubceDRAFT1_1532"/>
<proteinExistence type="inferred from homology"/>
<gene>
    <name evidence="5" type="ORF">EubceDRAFT1_1532</name>
</gene>
<sequence length="1110" mass="122813">MKKKQLIALGLAVVLAGAVPTSVFGATGSDRNNGKNVSVEATDADVNVTVASEESVPMYRLFNKGTLEHLYTDSTVERDYLSKHGWVYEGIGWYAPKEGREIYRLYNPATTDHHYTDSKHERDTLKTKYGWKYEGIAWHTAEKETEGSVAIYRQFNPGLTTGAHNFTDSTVERDHLKKVGWVDEGIAWYGVKAPGKVTTDMSDASTVKEGTDLSYKGYTMKWEDKFDQKELDRDAWNVELHEPGWVNAELQEYVDSTDNIKVQDGQLILKPSKDKDGNITSGRVNTQNKHDFKYGLFEAKVKMPKGKGFLPAFWLMATDENLYGQWPLCGEIDAAEVMGQETDLAYGTIHYGNPHKQSQGTYRLPAGMDFSDSWHTFDVEWEPGKITWYVDGIKYHEESDWYSTKEGVETISYPAPFDQNFYMILNLAVGGSWVGYPDETVDINAASSEFKIDYVRVYQKDSYDENVKRPEKEVSYKEPDAEGNYVTNGNFSENEDLTDAEAWQFLTTQGGEGSAKIKDGQINIDVKKEGDENYSTQLLQKGLPIMQGGTYKVTFDAWADAERTMVVNLEGPDNGWTRYLADTTVDLTTEKKSYEYTFKMEGKNDPNGSLEFNFGAQESLDGVHITNVKLVKVSQDEVADDNAKTVLADGNYVYNGQFQSGEGRMGYWEADKNNAAGTAVSVTNENNIRRLKIEAPEGTSEENPVIVSQDGLALTDGQEYAMSFDAEGPADGALAVKAAGQTYQAELNGKETSYNTTIVPAEGSAKDLYIVITKPGTYYLDNVRIVEDAMIKNGSFDAGTSGYEVYVDSAAKAKVGVDSLTEKNALAIDIEDTGADDWRVQVKQNNVKLEKGKWYTLTYKARASKERKIRVIMQGLEDRGWSVYSDDSKGTVDLTTEYQTFTQTFQMRAEDDPKAFLSICAGAVNGKQITENHSVYVDDISLVEAPAPAPGTAAPEVEAGVNQLKNADFANGTENWDGFGDLGSPAEGSVAAVDGAIVADIKNAGSEDWHVQLKQGGIVLEEGETYKLSFKASSTVDRQIKADFLDPANGYAWYGGGTFDLTSEEKEFEVTFTVDKETNTNMYMMLSMGKVGSNTPASTVKVSGLSLVKL</sequence>
<dbReference type="SUPFAM" id="SSF49899">
    <property type="entry name" value="Concanavalin A-like lectins/glucanases"/>
    <property type="match status" value="1"/>
</dbReference>
<reference evidence="5 6" key="2">
    <citation type="submission" date="2012-02" db="EMBL/GenBank/DDBJ databases">
        <title>Improved High-Quality Draft sequence of Eubacterium cellulosolvens 6.</title>
        <authorList>
            <consortium name="US DOE Joint Genome Institute"/>
            <person name="Lucas S."/>
            <person name="Han J."/>
            <person name="Lapidus A."/>
            <person name="Cheng J.-F."/>
            <person name="Goodwin L."/>
            <person name="Pitluck S."/>
            <person name="Peters L."/>
            <person name="Mikhailova N."/>
            <person name="Gu W."/>
            <person name="Detter J.C."/>
            <person name="Han C."/>
            <person name="Tapia R."/>
            <person name="Land M."/>
            <person name="Hauser L."/>
            <person name="Kyrpides N."/>
            <person name="Ivanova N."/>
            <person name="Pagani I."/>
            <person name="Johnson E."/>
            <person name="Mukhopadhyay B."/>
            <person name="Anderson I."/>
            <person name="Woyke T."/>
        </authorList>
    </citation>
    <scope>NUCLEOTIDE SEQUENCE [LARGE SCALE GENOMIC DNA]</scope>
    <source>
        <strain evidence="5 6">6</strain>
    </source>
</reference>
<dbReference type="Proteomes" id="UP000005753">
    <property type="component" value="Chromosome"/>
</dbReference>
<dbReference type="eggNOG" id="COG3757">
    <property type="taxonomic scope" value="Bacteria"/>
</dbReference>
<dbReference type="InterPro" id="IPR013320">
    <property type="entry name" value="ConA-like_dom_sf"/>
</dbReference>
<dbReference type="GO" id="GO:0004553">
    <property type="term" value="F:hydrolase activity, hydrolyzing O-glycosyl compounds"/>
    <property type="evidence" value="ECO:0007669"/>
    <property type="project" value="InterPro"/>
</dbReference>
<dbReference type="Pfam" id="PF18885">
    <property type="entry name" value="DUF5648"/>
    <property type="match status" value="1"/>
</dbReference>
<dbReference type="HOGENOM" id="CLU_004151_1_0_9"/>
<feature type="domain" description="GH16" evidence="4">
    <location>
        <begin position="186"/>
        <end position="463"/>
    </location>
</feature>
<dbReference type="PROSITE" id="PS51762">
    <property type="entry name" value="GH16_2"/>
    <property type="match status" value="1"/>
</dbReference>
<dbReference type="eggNOG" id="COG1472">
    <property type="taxonomic scope" value="Bacteria"/>
</dbReference>
<dbReference type="SUPFAM" id="SSF49785">
    <property type="entry name" value="Galactose-binding domain-like"/>
    <property type="match status" value="4"/>
</dbReference>
<name>I5AU54_EUBC6</name>
<dbReference type="InterPro" id="IPR043708">
    <property type="entry name" value="DUF5648"/>
</dbReference>
<dbReference type="GO" id="GO:0005975">
    <property type="term" value="P:carbohydrate metabolic process"/>
    <property type="evidence" value="ECO:0007669"/>
    <property type="project" value="InterPro"/>
</dbReference>
<protein>
    <submittedName>
        <fullName evidence="5">Beta-glucanase/beta-glucan synthetase</fullName>
    </submittedName>
</protein>
<dbReference type="InterPro" id="IPR000757">
    <property type="entry name" value="Beta-glucanase-like"/>
</dbReference>
<dbReference type="AlphaFoldDB" id="I5AU54"/>
<feature type="chain" id="PRO_5003699176" evidence="3">
    <location>
        <begin position="26"/>
        <end position="1110"/>
    </location>
</feature>
<dbReference type="eggNOG" id="COG2273">
    <property type="taxonomic scope" value="Bacteria"/>
</dbReference>